<dbReference type="GO" id="GO:0008270">
    <property type="term" value="F:zinc ion binding"/>
    <property type="evidence" value="ECO:0007669"/>
    <property type="project" value="UniProtKB-UniRule"/>
</dbReference>
<comment type="caution">
    <text evidence="9">The sequence shown here is derived from an EMBL/GenBank/DDBJ whole genome shotgun (WGS) entry which is preliminary data.</text>
</comment>
<feature type="binding site" evidence="5 6">
    <location>
        <position position="213"/>
    </location>
    <ligand>
        <name>Zn(2+)</name>
        <dbReference type="ChEBI" id="CHEBI:29105"/>
    </ligand>
</feature>
<dbReference type="NCBIfam" id="NF003738">
    <property type="entry name" value="PRK05333.1"/>
    <property type="match status" value="1"/>
</dbReference>
<evidence type="ECO:0000313" key="10">
    <source>
        <dbReference type="Proteomes" id="UP000267408"/>
    </source>
</evidence>
<accession>A0A8G1UGG7</accession>
<feature type="binding site" evidence="5">
    <location>
        <begin position="136"/>
        <end position="139"/>
    </location>
    <ligand>
        <name>NAD(+)</name>
        <dbReference type="ChEBI" id="CHEBI:57540"/>
    </ligand>
</feature>
<gene>
    <name evidence="5" type="primary">cobB</name>
    <name evidence="9" type="ORF">EDD39_1706</name>
</gene>
<dbReference type="GO" id="GO:0017136">
    <property type="term" value="F:histone deacetylase activity, NAD-dependent"/>
    <property type="evidence" value="ECO:0007669"/>
    <property type="project" value="TreeGrafter"/>
</dbReference>
<dbReference type="PROSITE" id="PS50305">
    <property type="entry name" value="SIRTUIN"/>
    <property type="match status" value="1"/>
</dbReference>
<feature type="region of interest" description="Disordered" evidence="7">
    <location>
        <begin position="1"/>
        <end position="51"/>
    </location>
</feature>
<feature type="domain" description="Deacetylase sirtuin-type" evidence="8">
    <location>
        <begin position="28"/>
        <end position="310"/>
    </location>
</feature>
<protein>
    <recommendedName>
        <fullName evidence="5">NAD-dependent protein deacetylase</fullName>
        <ecNumber evidence="5">2.3.1.286</ecNumber>
    </recommendedName>
    <alternativeName>
        <fullName evidence="5">Regulatory protein SIR2 homolog</fullName>
    </alternativeName>
</protein>
<evidence type="ECO:0000259" key="8">
    <source>
        <dbReference type="PROSITE" id="PS50305"/>
    </source>
</evidence>
<dbReference type="PANTHER" id="PTHR11085">
    <property type="entry name" value="NAD-DEPENDENT PROTEIN DEACYLASE SIRTUIN-5, MITOCHONDRIAL-RELATED"/>
    <property type="match status" value="1"/>
</dbReference>
<dbReference type="SUPFAM" id="SSF52467">
    <property type="entry name" value="DHS-like NAD/FAD-binding domain"/>
    <property type="match status" value="1"/>
</dbReference>
<feature type="active site" description="Proton acceptor" evidence="5 6">
    <location>
        <position position="154"/>
    </location>
</feature>
<comment type="catalytic activity">
    <reaction evidence="5">
        <text>N(6)-acetyl-L-lysyl-[protein] + NAD(+) + H2O = 2''-O-acetyl-ADP-D-ribose + nicotinamide + L-lysyl-[protein]</text>
        <dbReference type="Rhea" id="RHEA:43636"/>
        <dbReference type="Rhea" id="RHEA-COMP:9752"/>
        <dbReference type="Rhea" id="RHEA-COMP:10731"/>
        <dbReference type="ChEBI" id="CHEBI:15377"/>
        <dbReference type="ChEBI" id="CHEBI:17154"/>
        <dbReference type="ChEBI" id="CHEBI:29969"/>
        <dbReference type="ChEBI" id="CHEBI:57540"/>
        <dbReference type="ChEBI" id="CHEBI:61930"/>
        <dbReference type="ChEBI" id="CHEBI:83767"/>
        <dbReference type="EC" id="2.3.1.286"/>
    </reaction>
</comment>
<dbReference type="InterPro" id="IPR029035">
    <property type="entry name" value="DHS-like_NAD/FAD-binding_dom"/>
</dbReference>
<evidence type="ECO:0000256" key="1">
    <source>
        <dbReference type="ARBA" id="ARBA00022679"/>
    </source>
</evidence>
<dbReference type="HAMAP" id="MF_01967">
    <property type="entry name" value="Sirtuin_ClassII"/>
    <property type="match status" value="1"/>
</dbReference>
<feature type="compositionally biased region" description="Pro residues" evidence="7">
    <location>
        <begin position="1"/>
        <end position="10"/>
    </location>
</feature>
<keyword evidence="3 5" id="KW-0862">Zinc</keyword>
<feature type="binding site" evidence="5 6">
    <location>
        <position position="216"/>
    </location>
    <ligand>
        <name>Zn(2+)</name>
        <dbReference type="ChEBI" id="CHEBI:29105"/>
    </ligand>
</feature>
<dbReference type="GO" id="GO:0070403">
    <property type="term" value="F:NAD+ binding"/>
    <property type="evidence" value="ECO:0007669"/>
    <property type="project" value="UniProtKB-UniRule"/>
</dbReference>
<comment type="cofactor">
    <cofactor evidence="5">
        <name>Zn(2+)</name>
        <dbReference type="ChEBI" id="CHEBI:29105"/>
    </cofactor>
    <text evidence="5">Binds 1 zinc ion per subunit.</text>
</comment>
<proteinExistence type="inferred from homology"/>
<dbReference type="Gene3D" id="3.40.50.1220">
    <property type="entry name" value="TPP-binding domain"/>
    <property type="match status" value="1"/>
</dbReference>
<dbReference type="Pfam" id="PF02146">
    <property type="entry name" value="SIR2"/>
    <property type="match status" value="1"/>
</dbReference>
<keyword evidence="1 5" id="KW-0808">Transferase</keyword>
<keyword evidence="4 5" id="KW-0520">NAD</keyword>
<dbReference type="InterPro" id="IPR003000">
    <property type="entry name" value="Sirtuin"/>
</dbReference>
<comment type="similarity">
    <text evidence="5">Belongs to the sirtuin family. Class II subfamily.</text>
</comment>
<dbReference type="InterPro" id="IPR026587">
    <property type="entry name" value="Sirtuin_class_II"/>
</dbReference>
<evidence type="ECO:0000256" key="6">
    <source>
        <dbReference type="PROSITE-ProRule" id="PRU00236"/>
    </source>
</evidence>
<dbReference type="PANTHER" id="PTHR11085:SF10">
    <property type="entry name" value="NAD-DEPENDENT PROTEIN DEACYLASE SIRTUIN-5, MITOCHONDRIAL-RELATED"/>
    <property type="match status" value="1"/>
</dbReference>
<evidence type="ECO:0000256" key="2">
    <source>
        <dbReference type="ARBA" id="ARBA00022723"/>
    </source>
</evidence>
<dbReference type="InterPro" id="IPR026591">
    <property type="entry name" value="Sirtuin_cat_small_dom_sf"/>
</dbReference>
<organism evidence="9 10">
    <name type="scientific">Kitasatospora cineracea</name>
    <dbReference type="NCBI Taxonomy" id="88074"/>
    <lineage>
        <taxon>Bacteria</taxon>
        <taxon>Bacillati</taxon>
        <taxon>Actinomycetota</taxon>
        <taxon>Actinomycetes</taxon>
        <taxon>Kitasatosporales</taxon>
        <taxon>Streptomycetaceae</taxon>
        <taxon>Kitasatospora</taxon>
    </lineage>
</organism>
<feature type="binding site" evidence="5">
    <location>
        <position position="297"/>
    </location>
    <ligand>
        <name>NAD(+)</name>
        <dbReference type="ChEBI" id="CHEBI:57540"/>
    </ligand>
</feature>
<sequence>MGVLPGPPGFRPGSRRVPARARRFRAGPTHNGRHERARGRTSRGGPAAGRGGVVVLSGAGLSTESGIPDYRGPDGVRRNRAPMTYQEFVAGEPARRRYWARSHAGRAVIAGARPNAGHLAVARLREAGRVAAVITQNVDGLHRAAGTADAVELHGGLDRVVCLDCGARSPRAELDERLAVLNPAFRDAGSRINPDGDVELPDDLVASFAVAPCASCGGVLKPDVVFFGESVPKERVEHCYRLVDEGRALLVLGSSLAVLSGLRFVRHAAKAGKPVAIVTRGTTRGDDLAAVRVDRPLGEALTALAAPFAR</sequence>
<comment type="caution">
    <text evidence="5">Lacks conserved residue(s) required for the propagation of feature annotation.</text>
</comment>
<dbReference type="Gene3D" id="3.30.1600.10">
    <property type="entry name" value="SIR2/SIRT2 'Small Domain"/>
    <property type="match status" value="1"/>
</dbReference>
<dbReference type="InterPro" id="IPR050134">
    <property type="entry name" value="NAD-dep_sirtuin_deacylases"/>
</dbReference>
<evidence type="ECO:0000256" key="4">
    <source>
        <dbReference type="ARBA" id="ARBA00023027"/>
    </source>
</evidence>
<feature type="binding site" evidence="5 6">
    <location>
        <position position="165"/>
    </location>
    <ligand>
        <name>Zn(2+)</name>
        <dbReference type="ChEBI" id="CHEBI:29105"/>
    </ligand>
</feature>
<comment type="function">
    <text evidence="5">NAD-dependent protein deacetylase which modulates the activities of several enzymes which are inactive in their acetylated form.</text>
</comment>
<comment type="subcellular location">
    <subcellularLocation>
        <location evidence="5">Cytoplasm</location>
    </subcellularLocation>
</comment>
<dbReference type="GO" id="GO:0005737">
    <property type="term" value="C:cytoplasm"/>
    <property type="evidence" value="ECO:0007669"/>
    <property type="project" value="UniProtKB-SubCell"/>
</dbReference>
<reference evidence="9 10" key="1">
    <citation type="submission" date="2018-11" db="EMBL/GenBank/DDBJ databases">
        <title>Sequencing the genomes of 1000 actinobacteria strains.</title>
        <authorList>
            <person name="Klenk H.-P."/>
        </authorList>
    </citation>
    <scope>NUCLEOTIDE SEQUENCE [LARGE SCALE GENOMIC DNA]</scope>
    <source>
        <strain evidence="9 10">DSM 44780</strain>
    </source>
</reference>
<feature type="compositionally biased region" description="Basic residues" evidence="7">
    <location>
        <begin position="13"/>
        <end position="41"/>
    </location>
</feature>
<evidence type="ECO:0000256" key="3">
    <source>
        <dbReference type="ARBA" id="ARBA00022833"/>
    </source>
</evidence>
<dbReference type="EC" id="2.3.1.286" evidence="5"/>
<dbReference type="EMBL" id="RJVJ01000001">
    <property type="protein sequence ID" value="ROR43541.1"/>
    <property type="molecule type" value="Genomic_DNA"/>
</dbReference>
<keyword evidence="2 5" id="KW-0479">Metal-binding</keyword>
<name>A0A8G1UGG7_9ACTN</name>
<dbReference type="AlphaFoldDB" id="A0A8G1UGG7"/>
<dbReference type="InterPro" id="IPR026590">
    <property type="entry name" value="Ssirtuin_cat_dom"/>
</dbReference>
<evidence type="ECO:0000313" key="9">
    <source>
        <dbReference type="EMBL" id="ROR43541.1"/>
    </source>
</evidence>
<dbReference type="Proteomes" id="UP000267408">
    <property type="component" value="Unassembled WGS sequence"/>
</dbReference>
<evidence type="ECO:0000256" key="7">
    <source>
        <dbReference type="SAM" id="MobiDB-lite"/>
    </source>
</evidence>
<feature type="binding site" evidence="5 6">
    <location>
        <position position="162"/>
    </location>
    <ligand>
        <name>Zn(2+)</name>
        <dbReference type="ChEBI" id="CHEBI:29105"/>
    </ligand>
</feature>
<evidence type="ECO:0000256" key="5">
    <source>
        <dbReference type="HAMAP-Rule" id="MF_01967"/>
    </source>
</evidence>
<keyword evidence="5" id="KW-0963">Cytoplasm</keyword>
<feature type="binding site" evidence="5">
    <location>
        <begin position="253"/>
        <end position="255"/>
    </location>
    <ligand>
        <name>NAD(+)</name>
        <dbReference type="ChEBI" id="CHEBI:57540"/>
    </ligand>
</feature>